<keyword evidence="4" id="KW-0770">Synapse</keyword>
<dbReference type="InterPro" id="IPR020898">
    <property type="entry name" value="Synapsin_ATP-bd_dom"/>
</dbReference>
<dbReference type="PRINTS" id="PR01368">
    <property type="entry name" value="SYNAPSIN"/>
</dbReference>
<evidence type="ECO:0008006" key="11">
    <source>
        <dbReference type="Google" id="ProtNLM"/>
    </source>
</evidence>
<dbReference type="Bgee" id="ENSACLG00000009025">
    <property type="expression patterns" value="Expressed in brain and 3 other cell types or tissues"/>
</dbReference>
<organism evidence="9 10">
    <name type="scientific">Astatotilapia calliptera</name>
    <name type="common">Eastern happy</name>
    <name type="synonym">Chromis callipterus</name>
    <dbReference type="NCBI Taxonomy" id="8154"/>
    <lineage>
        <taxon>Eukaryota</taxon>
        <taxon>Metazoa</taxon>
        <taxon>Chordata</taxon>
        <taxon>Craniata</taxon>
        <taxon>Vertebrata</taxon>
        <taxon>Euteleostomi</taxon>
        <taxon>Actinopterygii</taxon>
        <taxon>Neopterygii</taxon>
        <taxon>Teleostei</taxon>
        <taxon>Neoteleostei</taxon>
        <taxon>Acanthomorphata</taxon>
        <taxon>Ovalentaria</taxon>
        <taxon>Cichlomorphae</taxon>
        <taxon>Cichliformes</taxon>
        <taxon>Cichlidae</taxon>
        <taxon>African cichlids</taxon>
        <taxon>Pseudocrenilabrinae</taxon>
        <taxon>Haplochromini</taxon>
        <taxon>Astatotilapia</taxon>
    </lineage>
</organism>
<dbReference type="OrthoDB" id="10249572at2759"/>
<name>A0A3P8P872_ASTCA</name>
<dbReference type="PROSITE" id="PS00416">
    <property type="entry name" value="SYNAPSIN_2"/>
    <property type="match status" value="1"/>
</dbReference>
<comment type="similarity">
    <text evidence="2">Belongs to the synapsin family.</text>
</comment>
<dbReference type="FunFam" id="3.40.50.20:FF:000008">
    <property type="entry name" value="Synapsin III"/>
    <property type="match status" value="1"/>
</dbReference>
<dbReference type="Proteomes" id="UP000265100">
    <property type="component" value="Chromosome 17"/>
</dbReference>
<evidence type="ECO:0000313" key="10">
    <source>
        <dbReference type="Proteomes" id="UP000265100"/>
    </source>
</evidence>
<dbReference type="PANTHER" id="PTHR10841">
    <property type="entry name" value="SYNAPSIN"/>
    <property type="match status" value="1"/>
</dbReference>
<dbReference type="GO" id="GO:0030672">
    <property type="term" value="C:synaptic vesicle membrane"/>
    <property type="evidence" value="ECO:0007669"/>
    <property type="project" value="TreeGrafter"/>
</dbReference>
<reference evidence="9" key="3">
    <citation type="submission" date="2025-09" db="UniProtKB">
        <authorList>
            <consortium name="Ensembl"/>
        </authorList>
    </citation>
    <scope>IDENTIFICATION</scope>
</reference>
<dbReference type="AlphaFoldDB" id="A0A3P8P872"/>
<feature type="compositionally biased region" description="Low complexity" evidence="6">
    <location>
        <begin position="53"/>
        <end position="78"/>
    </location>
</feature>
<dbReference type="InterPro" id="IPR013815">
    <property type="entry name" value="ATP_grasp_subdomain_1"/>
</dbReference>
<evidence type="ECO:0000256" key="4">
    <source>
        <dbReference type="ARBA" id="ARBA00023018"/>
    </source>
</evidence>
<protein>
    <recommendedName>
        <fullName evidence="11">Synapsin III</fullName>
    </recommendedName>
</protein>
<dbReference type="SUPFAM" id="SSF52440">
    <property type="entry name" value="PreATP-grasp domain"/>
    <property type="match status" value="1"/>
</dbReference>
<reference evidence="9" key="2">
    <citation type="submission" date="2025-08" db="UniProtKB">
        <authorList>
            <consortium name="Ensembl"/>
        </authorList>
    </citation>
    <scope>IDENTIFICATION</scope>
</reference>
<dbReference type="OMA" id="IGSAYKC"/>
<evidence type="ECO:0000313" key="9">
    <source>
        <dbReference type="Ensembl" id="ENSACLP00000013209.2"/>
    </source>
</evidence>
<comment type="subcellular location">
    <subcellularLocation>
        <location evidence="1">Cytoplasmic vesicle</location>
        <location evidence="1">Secretory vesicle</location>
        <location evidence="1">Synaptic vesicle</location>
    </subcellularLocation>
</comment>
<keyword evidence="5" id="KW-0968">Cytoplasmic vesicle</keyword>
<evidence type="ECO:0000256" key="1">
    <source>
        <dbReference type="ARBA" id="ARBA00004234"/>
    </source>
</evidence>
<evidence type="ECO:0000259" key="8">
    <source>
        <dbReference type="Pfam" id="PF02750"/>
    </source>
</evidence>
<dbReference type="Pfam" id="PF02078">
    <property type="entry name" value="Synapsin"/>
    <property type="match status" value="1"/>
</dbReference>
<evidence type="ECO:0000256" key="3">
    <source>
        <dbReference type="ARBA" id="ARBA00022553"/>
    </source>
</evidence>
<reference evidence="9" key="1">
    <citation type="submission" date="2018-05" db="EMBL/GenBank/DDBJ databases">
        <authorList>
            <person name="Datahose"/>
        </authorList>
    </citation>
    <scope>NUCLEOTIDE SEQUENCE</scope>
</reference>
<evidence type="ECO:0000259" key="7">
    <source>
        <dbReference type="Pfam" id="PF02078"/>
    </source>
</evidence>
<evidence type="ECO:0000256" key="2">
    <source>
        <dbReference type="ARBA" id="ARBA00008243"/>
    </source>
</evidence>
<accession>A0A3P8P872</accession>
<dbReference type="InterPro" id="IPR001359">
    <property type="entry name" value="Synapsin"/>
</dbReference>
<dbReference type="Pfam" id="PF10581">
    <property type="entry name" value="Synapsin_N"/>
    <property type="match status" value="1"/>
</dbReference>
<dbReference type="Gene3D" id="3.30.1490.20">
    <property type="entry name" value="ATP-grasp fold, A domain"/>
    <property type="match status" value="1"/>
</dbReference>
<dbReference type="STRING" id="8154.ENSACLP00000013209"/>
<dbReference type="GeneTree" id="ENSGT00940000155415"/>
<evidence type="ECO:0000256" key="5">
    <source>
        <dbReference type="ARBA" id="ARBA00023329"/>
    </source>
</evidence>
<gene>
    <name evidence="9" type="primary">SYN3</name>
</gene>
<proteinExistence type="inferred from homology"/>
<keyword evidence="3" id="KW-0597">Phosphoprotein</keyword>
<dbReference type="FunFam" id="3.30.1490.20:FF:000008">
    <property type="entry name" value="Synapsin I"/>
    <property type="match status" value="1"/>
</dbReference>
<dbReference type="Pfam" id="PF02750">
    <property type="entry name" value="Synapsin_C"/>
    <property type="match status" value="1"/>
</dbReference>
<feature type="compositionally biased region" description="Low complexity" evidence="6">
    <location>
        <begin position="32"/>
        <end position="42"/>
    </location>
</feature>
<feature type="domain" description="Synapsin ATP-binding" evidence="8">
    <location>
        <begin position="194"/>
        <end position="396"/>
    </location>
</feature>
<dbReference type="PROSITE" id="PS00415">
    <property type="entry name" value="SYNAPSIN_1"/>
    <property type="match status" value="1"/>
</dbReference>
<feature type="region of interest" description="Disordered" evidence="6">
    <location>
        <begin position="509"/>
        <end position="539"/>
    </location>
</feature>
<dbReference type="InterPro" id="IPR020897">
    <property type="entry name" value="Synapsin_pre-ATP-grasp_dom"/>
</dbReference>
<dbReference type="Gene3D" id="3.30.470.20">
    <property type="entry name" value="ATP-grasp fold, B domain"/>
    <property type="match status" value="1"/>
</dbReference>
<feature type="region of interest" description="Disordered" evidence="6">
    <location>
        <begin position="20"/>
        <end position="78"/>
    </location>
</feature>
<dbReference type="Gene3D" id="3.40.50.20">
    <property type="match status" value="1"/>
</dbReference>
<dbReference type="PANTHER" id="PTHR10841:SF6">
    <property type="entry name" value="SYNAPSIN III"/>
    <property type="match status" value="1"/>
</dbReference>
<feature type="domain" description="Synapsin pre-ATP-grasp" evidence="7">
    <location>
        <begin position="91"/>
        <end position="192"/>
    </location>
</feature>
<dbReference type="InterPro" id="IPR019736">
    <property type="entry name" value="Synapsin_P_site"/>
</dbReference>
<dbReference type="FunFam" id="3.30.470.20:FF:000042">
    <property type="entry name" value="Synapsin III"/>
    <property type="match status" value="1"/>
</dbReference>
<evidence type="ECO:0000256" key="6">
    <source>
        <dbReference type="SAM" id="MobiDB-lite"/>
    </source>
</evidence>
<dbReference type="InterPro" id="IPR019735">
    <property type="entry name" value="Synapsin_CS"/>
</dbReference>
<dbReference type="GO" id="GO:0005524">
    <property type="term" value="F:ATP binding"/>
    <property type="evidence" value="ECO:0007669"/>
    <property type="project" value="InterPro"/>
</dbReference>
<dbReference type="Ensembl" id="ENSACLT00000013538.2">
    <property type="protein sequence ID" value="ENSACLP00000013209.2"/>
    <property type="gene ID" value="ENSACLG00000009025.2"/>
</dbReference>
<dbReference type="SUPFAM" id="SSF56059">
    <property type="entry name" value="Glutathione synthetase ATP-binding domain-like"/>
    <property type="match status" value="1"/>
</dbReference>
<dbReference type="GO" id="GO:0007269">
    <property type="term" value="P:neurotransmitter secretion"/>
    <property type="evidence" value="ECO:0007669"/>
    <property type="project" value="InterPro"/>
</dbReference>
<feature type="compositionally biased region" description="Low complexity" evidence="6">
    <location>
        <begin position="511"/>
        <end position="525"/>
    </location>
</feature>
<keyword evidence="10" id="KW-1185">Reference proteome</keyword>
<dbReference type="InterPro" id="IPR016185">
    <property type="entry name" value="PreATP-grasp_dom_sf"/>
</dbReference>
<sequence>MNYLRRRLSDSSFVANLPNGYMMDLQRPTPPGSSTSSPASPATERRQPPSVPSQPQASGVSSGSASGPASGSGSFLSASAGGVQPAKPVIRKPKILLVIDDQHTDWAKYFRGKKLNGEYEIRVEQAEFSEINLASYVNSGCMVDMQVNKGGTKVIRSFKPDFVLIRQHAYSMIPGEDFRNLVIGLHFGGVPSVNSIFSIYNFCSKPWVFSQMIKLYRSLGPEKFPLNEQTFYPNHTQMLTSPSFPVVVKMGHAHAGMGKIKVENQQDFQDITSVVALAGTYATTEPYIQSKYDIRIQKIGTDYKAYMRTSISGNWKANTGSAMLEQIAMTDRYRMWIDSCAEMFGGLDICAVKAVHGKDGNDYIIEVMDSSMPLIGEHVEEDKQLITELVINKMAQVLLGVSMPQPSTVKVQKAFKQATTTTPVHHMFMYGRGTSFRFCLSISVGPGIPSESPVRHYVSQPGVPARSHPCLFWTWSWETITAAEVSPSWGSVNLTHDFAYDDFPRRVAKPSSSSSRSKSQSLTNSFTETLRGSLTDDEAKAETIRSLRQSFASLFSD</sequence>